<dbReference type="Proteomes" id="UP000033423">
    <property type="component" value="Unassembled WGS sequence"/>
</dbReference>
<dbReference type="EMBL" id="LACI01000581">
    <property type="protein sequence ID" value="KJU86454.1"/>
    <property type="molecule type" value="Genomic_DNA"/>
</dbReference>
<reference evidence="2 3" key="1">
    <citation type="submission" date="2015-02" db="EMBL/GenBank/DDBJ databases">
        <title>Single-cell genomics of uncultivated deep-branching MTB reveals a conserved set of magnetosome genes.</title>
        <authorList>
            <person name="Kolinko S."/>
            <person name="Richter M."/>
            <person name="Glockner F.O."/>
            <person name="Brachmann A."/>
            <person name="Schuler D."/>
        </authorList>
    </citation>
    <scope>NUCLEOTIDE SEQUENCE [LARGE SCALE GENOMIC DNA]</scope>
    <source>
        <strain evidence="2">TM-1</strain>
    </source>
</reference>
<accession>A0A0F3GWV8</accession>
<sequence>MYVDNFTFYSVLQYNIFIVMNVRTVVRAATPILLTHGICISGGVDIIVVSPAVTSLKVVAVHLYQGRNDHTKNIFLEVSAHNKKTTLVFVHFWYHHHPQQKPYQHKPPYNPTPQPLGPDWVIHPPKHQALSIDMGVRVPPSAFHKPLILLGLAYFPTTKSRSGPRKNADLHRPTPQDHPPVPLTTSSAGYFVFNQI</sequence>
<evidence type="ECO:0000313" key="3">
    <source>
        <dbReference type="Proteomes" id="UP000033423"/>
    </source>
</evidence>
<feature type="compositionally biased region" description="Basic and acidic residues" evidence="1">
    <location>
        <begin position="166"/>
        <end position="175"/>
    </location>
</feature>
<comment type="caution">
    <text evidence="2">The sequence shown here is derived from an EMBL/GenBank/DDBJ whole genome shotgun (WGS) entry which is preliminary data.</text>
</comment>
<gene>
    <name evidence="2" type="ORF">MBAV_001350</name>
</gene>
<feature type="region of interest" description="Disordered" evidence="1">
    <location>
        <begin position="160"/>
        <end position="186"/>
    </location>
</feature>
<organism evidence="2 3">
    <name type="scientific">Candidatus Magnetobacterium bavaricum</name>
    <dbReference type="NCBI Taxonomy" id="29290"/>
    <lineage>
        <taxon>Bacteria</taxon>
        <taxon>Pseudomonadati</taxon>
        <taxon>Nitrospirota</taxon>
        <taxon>Thermodesulfovibrionia</taxon>
        <taxon>Thermodesulfovibrionales</taxon>
        <taxon>Candidatus Magnetobacteriaceae</taxon>
        <taxon>Candidatus Magnetobacterium</taxon>
    </lineage>
</organism>
<keyword evidence="3" id="KW-1185">Reference proteome</keyword>
<proteinExistence type="predicted"/>
<evidence type="ECO:0000256" key="1">
    <source>
        <dbReference type="SAM" id="MobiDB-lite"/>
    </source>
</evidence>
<name>A0A0F3GWV8_9BACT</name>
<evidence type="ECO:0000313" key="2">
    <source>
        <dbReference type="EMBL" id="KJU86454.1"/>
    </source>
</evidence>
<dbReference type="AlphaFoldDB" id="A0A0F3GWV8"/>
<protein>
    <submittedName>
        <fullName evidence="2">Uncharacterized protein</fullName>
    </submittedName>
</protein>